<organism evidence="5 6">
    <name type="scientific">Nonomuraea cavernae</name>
    <dbReference type="NCBI Taxonomy" id="2045107"/>
    <lineage>
        <taxon>Bacteria</taxon>
        <taxon>Bacillati</taxon>
        <taxon>Actinomycetota</taxon>
        <taxon>Actinomycetes</taxon>
        <taxon>Streptosporangiales</taxon>
        <taxon>Streptosporangiaceae</taxon>
        <taxon>Nonomuraea</taxon>
    </lineage>
</organism>
<evidence type="ECO:0000313" key="6">
    <source>
        <dbReference type="Proteomes" id="UP000646523"/>
    </source>
</evidence>
<dbReference type="SUPFAM" id="SSF46785">
    <property type="entry name" value="Winged helix' DNA-binding domain"/>
    <property type="match status" value="1"/>
</dbReference>
<dbReference type="InterPro" id="IPR019887">
    <property type="entry name" value="Tscrpt_reg_AsnC/Lrp_C"/>
</dbReference>
<name>A0A917ZC08_9ACTN</name>
<dbReference type="GO" id="GO:0043200">
    <property type="term" value="P:response to amino acid"/>
    <property type="evidence" value="ECO:0007669"/>
    <property type="project" value="TreeGrafter"/>
</dbReference>
<evidence type="ECO:0000256" key="3">
    <source>
        <dbReference type="ARBA" id="ARBA00023163"/>
    </source>
</evidence>
<keyword evidence="2" id="KW-0238">DNA-binding</keyword>
<evidence type="ECO:0000259" key="4">
    <source>
        <dbReference type="PROSITE" id="PS50956"/>
    </source>
</evidence>
<evidence type="ECO:0000313" key="5">
    <source>
        <dbReference type="EMBL" id="GGO80041.1"/>
    </source>
</evidence>
<comment type="caution">
    <text evidence="5">The sequence shown here is derived from an EMBL/GenBank/DDBJ whole genome shotgun (WGS) entry which is preliminary data.</text>
</comment>
<dbReference type="InterPro" id="IPR011008">
    <property type="entry name" value="Dimeric_a/b-barrel"/>
</dbReference>
<protein>
    <submittedName>
        <fullName evidence="5">AsnC family transcriptional regulator</fullName>
    </submittedName>
</protein>
<dbReference type="EMBL" id="BMNH01000030">
    <property type="protein sequence ID" value="GGO80041.1"/>
    <property type="molecule type" value="Genomic_DNA"/>
</dbReference>
<dbReference type="SMART" id="SM00344">
    <property type="entry name" value="HTH_ASNC"/>
    <property type="match status" value="1"/>
</dbReference>
<evidence type="ECO:0000256" key="2">
    <source>
        <dbReference type="ARBA" id="ARBA00023125"/>
    </source>
</evidence>
<feature type="domain" description="HTH asnC-type" evidence="4">
    <location>
        <begin position="7"/>
        <end position="68"/>
    </location>
</feature>
<keyword evidence="6" id="KW-1185">Reference proteome</keyword>
<dbReference type="Gene3D" id="1.10.10.10">
    <property type="entry name" value="Winged helix-like DNA-binding domain superfamily/Winged helix DNA-binding domain"/>
    <property type="match status" value="1"/>
</dbReference>
<dbReference type="Pfam" id="PF01037">
    <property type="entry name" value="AsnC_trans_reg"/>
    <property type="match status" value="1"/>
</dbReference>
<keyword evidence="3" id="KW-0804">Transcription</keyword>
<reference evidence="5" key="2">
    <citation type="submission" date="2020-09" db="EMBL/GenBank/DDBJ databases">
        <authorList>
            <person name="Sun Q."/>
            <person name="Zhou Y."/>
        </authorList>
    </citation>
    <scope>NUCLEOTIDE SEQUENCE</scope>
    <source>
        <strain evidence="5">CGMCC 4.7368</strain>
    </source>
</reference>
<accession>A0A917ZC08</accession>
<dbReference type="InterPro" id="IPR000485">
    <property type="entry name" value="AsnC-type_HTH_dom"/>
</dbReference>
<dbReference type="Pfam" id="PF13404">
    <property type="entry name" value="HTH_AsnC-type"/>
    <property type="match status" value="1"/>
</dbReference>
<dbReference type="GO" id="GO:0005829">
    <property type="term" value="C:cytosol"/>
    <property type="evidence" value="ECO:0007669"/>
    <property type="project" value="TreeGrafter"/>
</dbReference>
<dbReference type="SUPFAM" id="SSF54909">
    <property type="entry name" value="Dimeric alpha+beta barrel"/>
    <property type="match status" value="1"/>
</dbReference>
<dbReference type="PROSITE" id="PS50956">
    <property type="entry name" value="HTH_ASNC_2"/>
    <property type="match status" value="1"/>
</dbReference>
<dbReference type="InterPro" id="IPR036388">
    <property type="entry name" value="WH-like_DNA-bd_sf"/>
</dbReference>
<proteinExistence type="predicted"/>
<evidence type="ECO:0000256" key="1">
    <source>
        <dbReference type="ARBA" id="ARBA00023015"/>
    </source>
</evidence>
<dbReference type="InterPro" id="IPR019888">
    <property type="entry name" value="Tscrpt_reg_AsnC-like"/>
</dbReference>
<dbReference type="PANTHER" id="PTHR30154">
    <property type="entry name" value="LEUCINE-RESPONSIVE REGULATORY PROTEIN"/>
    <property type="match status" value="1"/>
</dbReference>
<reference evidence="5" key="1">
    <citation type="journal article" date="2014" name="Int. J. Syst. Evol. Microbiol.">
        <title>Complete genome sequence of Corynebacterium casei LMG S-19264T (=DSM 44701T), isolated from a smear-ripened cheese.</title>
        <authorList>
            <consortium name="US DOE Joint Genome Institute (JGI-PGF)"/>
            <person name="Walter F."/>
            <person name="Albersmeier A."/>
            <person name="Kalinowski J."/>
            <person name="Ruckert C."/>
        </authorList>
    </citation>
    <scope>NUCLEOTIDE SEQUENCE</scope>
    <source>
        <strain evidence="5">CGMCC 4.7368</strain>
    </source>
</reference>
<dbReference type="PRINTS" id="PR00033">
    <property type="entry name" value="HTHASNC"/>
</dbReference>
<dbReference type="AlphaFoldDB" id="A0A917ZC08"/>
<sequence>MITVTSIDRLDAELLIALSHDPRAGTSELAAKLGVARNTVQARYQRLAESGILAGFSARVDLERLGLPVTAFLHLQLAQGALQEVTDGLGRLSHVLEVCTTTGTSDVMARVACRSHAELQSLIQEVLTIRGVVRSTTEIALTTPVQYRLGPLLETLTSDQGRGRSGDRRR</sequence>
<dbReference type="GO" id="GO:0043565">
    <property type="term" value="F:sequence-specific DNA binding"/>
    <property type="evidence" value="ECO:0007669"/>
    <property type="project" value="InterPro"/>
</dbReference>
<dbReference type="Proteomes" id="UP000646523">
    <property type="component" value="Unassembled WGS sequence"/>
</dbReference>
<dbReference type="PANTHER" id="PTHR30154:SF34">
    <property type="entry name" value="TRANSCRIPTIONAL REGULATOR AZLB"/>
    <property type="match status" value="1"/>
</dbReference>
<dbReference type="InterPro" id="IPR036390">
    <property type="entry name" value="WH_DNA-bd_sf"/>
</dbReference>
<keyword evidence="1" id="KW-0805">Transcription regulation</keyword>
<gene>
    <name evidence="5" type="ORF">GCM10012289_65760</name>
</gene>
<dbReference type="Gene3D" id="3.30.70.920">
    <property type="match status" value="1"/>
</dbReference>